<evidence type="ECO:0000313" key="1">
    <source>
        <dbReference type="EMBL" id="KAG5556374.1"/>
    </source>
</evidence>
<name>A0AAV6KW98_9ERIC</name>
<keyword evidence="2" id="KW-1185">Reference proteome</keyword>
<gene>
    <name evidence="1" type="ORF">RHGRI_006841</name>
</gene>
<protein>
    <submittedName>
        <fullName evidence="1">Uncharacterized protein</fullName>
    </submittedName>
</protein>
<dbReference type="AntiFam" id="ANF00062">
    <property type="entry name" value="Shadow ORF (opposite ABC transporter protein)"/>
</dbReference>
<proteinExistence type="predicted"/>
<reference evidence="1" key="1">
    <citation type="submission" date="2020-08" db="EMBL/GenBank/DDBJ databases">
        <title>Plant Genome Project.</title>
        <authorList>
            <person name="Zhang R.-G."/>
        </authorList>
    </citation>
    <scope>NUCLEOTIDE SEQUENCE</scope>
    <source>
        <strain evidence="1">WSP0</strain>
        <tissue evidence="1">Leaf</tissue>
    </source>
</reference>
<dbReference type="EMBL" id="JACTNZ010000003">
    <property type="protein sequence ID" value="KAG5556374.1"/>
    <property type="molecule type" value="Genomic_DNA"/>
</dbReference>
<accession>A0AAV6KW98</accession>
<dbReference type="AlphaFoldDB" id="A0AAV6KW98"/>
<comment type="caution">
    <text evidence="1">The sequence shown here is derived from an EMBL/GenBank/DDBJ whole genome shotgun (WGS) entry which is preliminary data.</text>
</comment>
<organism evidence="1 2">
    <name type="scientific">Rhododendron griersonianum</name>
    <dbReference type="NCBI Taxonomy" id="479676"/>
    <lineage>
        <taxon>Eukaryota</taxon>
        <taxon>Viridiplantae</taxon>
        <taxon>Streptophyta</taxon>
        <taxon>Embryophyta</taxon>
        <taxon>Tracheophyta</taxon>
        <taxon>Spermatophyta</taxon>
        <taxon>Magnoliopsida</taxon>
        <taxon>eudicotyledons</taxon>
        <taxon>Gunneridae</taxon>
        <taxon>Pentapetalae</taxon>
        <taxon>asterids</taxon>
        <taxon>Ericales</taxon>
        <taxon>Ericaceae</taxon>
        <taxon>Ericoideae</taxon>
        <taxon>Rhodoreae</taxon>
        <taxon>Rhododendron</taxon>
    </lineage>
</organism>
<sequence length="88" mass="9788">MARAMATRCFCPPDNCTPRSPTMVSVLTCCNPLMKLWAFANSDAARISASVAFPSFPYAMLARIVSLNRNGSWLTRPICCLNHFNWSL</sequence>
<evidence type="ECO:0000313" key="2">
    <source>
        <dbReference type="Proteomes" id="UP000823749"/>
    </source>
</evidence>
<dbReference type="Proteomes" id="UP000823749">
    <property type="component" value="Chromosome 3"/>
</dbReference>